<feature type="compositionally biased region" description="Gly residues" evidence="1">
    <location>
        <begin position="94"/>
        <end position="104"/>
    </location>
</feature>
<dbReference type="Gramene" id="OGLUM01G16040.1">
    <property type="protein sequence ID" value="OGLUM01G16040.1"/>
    <property type="gene ID" value="OGLUM01G16040"/>
</dbReference>
<evidence type="ECO:0000313" key="2">
    <source>
        <dbReference type="EnsemblPlants" id="OGLUM01G16040.1"/>
    </source>
</evidence>
<reference evidence="2" key="2">
    <citation type="submission" date="2015-04" db="UniProtKB">
        <authorList>
            <consortium name="EnsemblPlants"/>
        </authorList>
    </citation>
    <scope>IDENTIFICATION</scope>
</reference>
<organism evidence="2">
    <name type="scientific">Oryza glumipatula</name>
    <dbReference type="NCBI Taxonomy" id="40148"/>
    <lineage>
        <taxon>Eukaryota</taxon>
        <taxon>Viridiplantae</taxon>
        <taxon>Streptophyta</taxon>
        <taxon>Embryophyta</taxon>
        <taxon>Tracheophyta</taxon>
        <taxon>Spermatophyta</taxon>
        <taxon>Magnoliopsida</taxon>
        <taxon>Liliopsida</taxon>
        <taxon>Poales</taxon>
        <taxon>Poaceae</taxon>
        <taxon>BOP clade</taxon>
        <taxon>Oryzoideae</taxon>
        <taxon>Oryzeae</taxon>
        <taxon>Oryzinae</taxon>
        <taxon>Oryza</taxon>
    </lineage>
</organism>
<proteinExistence type="predicted"/>
<keyword evidence="3" id="KW-1185">Reference proteome</keyword>
<protein>
    <submittedName>
        <fullName evidence="2">Uncharacterized protein</fullName>
    </submittedName>
</protein>
<accession>A0A0D9Y7X5</accession>
<feature type="region of interest" description="Disordered" evidence="1">
    <location>
        <begin position="132"/>
        <end position="167"/>
    </location>
</feature>
<evidence type="ECO:0000256" key="1">
    <source>
        <dbReference type="SAM" id="MobiDB-lite"/>
    </source>
</evidence>
<feature type="region of interest" description="Disordered" evidence="1">
    <location>
        <begin position="1"/>
        <end position="22"/>
    </location>
</feature>
<evidence type="ECO:0000313" key="3">
    <source>
        <dbReference type="Proteomes" id="UP000026961"/>
    </source>
</evidence>
<dbReference type="EnsemblPlants" id="OGLUM01G16040.1">
    <property type="protein sequence ID" value="OGLUM01G16040.1"/>
    <property type="gene ID" value="OGLUM01G16040"/>
</dbReference>
<feature type="region of interest" description="Disordered" evidence="1">
    <location>
        <begin position="84"/>
        <end position="107"/>
    </location>
</feature>
<sequence length="210" mass="21885">MATSARRHHPPPFHPPPRRRLSGCRQFKTAAARTAAAGLLPPWRRWMAGDQAAPRRWSAAQIWTSMAGSGRGEAGERRWWRWRGGTLRERRGPDGGGGSGGGKAAGRARWQGRCGGCSCEVVSPCVGERGAPAQQGGGAPFSGEDGGAEPAGVTGRRQGEGGGGGVEVPTVARLSCTRAAGGATKLGNDDALQFLYKHHSEVEAAVSLGR</sequence>
<reference evidence="2" key="1">
    <citation type="submission" date="2013-08" db="EMBL/GenBank/DDBJ databases">
        <title>Oryza genome evolution.</title>
        <authorList>
            <person name="Wing R.A."/>
            <person name="Panaud O."/>
            <person name="Oliveira A.C."/>
        </authorList>
    </citation>
    <scope>NUCLEOTIDE SEQUENCE</scope>
</reference>
<reference evidence="2" key="3">
    <citation type="submission" date="2018-05" db="EMBL/GenBank/DDBJ databases">
        <title>OgluRS3 (Oryza glumaepatula Reference Sequence Version 3).</title>
        <authorList>
            <person name="Zhang J."/>
            <person name="Kudrna D."/>
            <person name="Lee S."/>
            <person name="Talag J."/>
            <person name="Welchert J."/>
            <person name="Wing R.A."/>
        </authorList>
    </citation>
    <scope>NUCLEOTIDE SEQUENCE [LARGE SCALE GENOMIC DNA]</scope>
</reference>
<dbReference type="Proteomes" id="UP000026961">
    <property type="component" value="Chromosome 1"/>
</dbReference>
<dbReference type="HOGENOM" id="CLU_1311847_0_0_1"/>
<dbReference type="AlphaFoldDB" id="A0A0D9Y7X5"/>
<name>A0A0D9Y7X5_9ORYZ</name>